<reference evidence="1 2" key="1">
    <citation type="submission" date="2022-06" db="EMBL/GenBank/DDBJ databases">
        <title>Genomic Encyclopedia of Archaeal and Bacterial Type Strains, Phase II (KMG-II): from individual species to whole genera.</title>
        <authorList>
            <person name="Goeker M."/>
        </authorList>
    </citation>
    <scope>NUCLEOTIDE SEQUENCE [LARGE SCALE GENOMIC DNA]</scope>
    <source>
        <strain evidence="1 2">DSM 40477</strain>
    </source>
</reference>
<evidence type="ECO:0000313" key="2">
    <source>
        <dbReference type="Proteomes" id="UP001205311"/>
    </source>
</evidence>
<name>A0ABT1HZX2_STRSD</name>
<sequence length="195" mass="21345">MTATVPPAAWYVIPTRSARLTESHDVLGPYTQDHAEEVAAQYRADGVLAQAHKSAGRPRWFPVRPAHHVPPGEAQSASDHVFVVSSSRARCLRCGIRTNLLGPWRVMSTWTDSPCRPGRGPGDPITDAAMVYAERLRDTHPAVAELIASVATGHRPTPDRPTTCRACRLPLSACPEREALAAVAEEWRERTEGEQ</sequence>
<organism evidence="1 2">
    <name type="scientific">Streptoalloteichus tenebrarius (strain ATCC 17920 / DSM 40477 / JCM 4838 / CBS 697.72 / NBRC 16177 / NCIMB 11028 / NRRL B-12390 / A12253. 1 / ISP 5477)</name>
    <name type="common">Streptomyces tenebrarius</name>
    <dbReference type="NCBI Taxonomy" id="1933"/>
    <lineage>
        <taxon>Bacteria</taxon>
        <taxon>Bacillati</taxon>
        <taxon>Actinomycetota</taxon>
        <taxon>Actinomycetes</taxon>
        <taxon>Pseudonocardiales</taxon>
        <taxon>Pseudonocardiaceae</taxon>
        <taxon>Streptoalloteichus</taxon>
    </lineage>
</organism>
<comment type="caution">
    <text evidence="1">The sequence shown here is derived from an EMBL/GenBank/DDBJ whole genome shotgun (WGS) entry which is preliminary data.</text>
</comment>
<evidence type="ECO:0000313" key="1">
    <source>
        <dbReference type="EMBL" id="MCP2261064.1"/>
    </source>
</evidence>
<accession>A0ABT1HZX2</accession>
<dbReference type="Proteomes" id="UP001205311">
    <property type="component" value="Unassembled WGS sequence"/>
</dbReference>
<protein>
    <submittedName>
        <fullName evidence="1">Uncharacterized protein</fullName>
    </submittedName>
</protein>
<dbReference type="EMBL" id="JAMTCP010000035">
    <property type="protein sequence ID" value="MCP2261064.1"/>
    <property type="molecule type" value="Genomic_DNA"/>
</dbReference>
<proteinExistence type="predicted"/>
<dbReference type="RefSeq" id="WP_253671903.1">
    <property type="nucleotide sequence ID" value="NZ_JAMTCP010000035.1"/>
</dbReference>
<gene>
    <name evidence="1" type="ORF">LX15_004784</name>
</gene>
<keyword evidence="2" id="KW-1185">Reference proteome</keyword>